<keyword evidence="2" id="KW-1185">Reference proteome</keyword>
<sequence length="264" mass="28343">MPEDSEKSSPLTRRKVLKGTAASSVAIGTFSGIGAGSVGDITGEIEEINEYKKTNIVSRVRQSNEYRAYDEYFDNHGRIDILDDPSVHEITDSKTAEDRTGTIVSFPLEFSDSSVDADLTFTLEDESIIYSKALMSEPIAEETYEITEFRLHNGEIKKTTTEATLENGRIITSISDRDGLVTPSGRNGVSCGQCTTIMKELCRVGCSANTGLICAGVSFVGTPLLGIGCGVAATMICAHVAVPNDCTVSDSLKHENLCEEGGFC</sequence>
<dbReference type="KEGG" id="htu:Htur_2012"/>
<dbReference type="RefSeq" id="WP_012943185.1">
    <property type="nucleotide sequence ID" value="NC_013743.1"/>
</dbReference>
<name>D2RT16_HALTV</name>
<dbReference type="PROSITE" id="PS51318">
    <property type="entry name" value="TAT"/>
    <property type="match status" value="1"/>
</dbReference>
<dbReference type="GeneID" id="31787567"/>
<evidence type="ECO:0000313" key="1">
    <source>
        <dbReference type="EMBL" id="ADB60896.1"/>
    </source>
</evidence>
<dbReference type="eggNOG" id="arCOG07527">
    <property type="taxonomic scope" value="Archaea"/>
</dbReference>
<gene>
    <name evidence="1" type="ordered locus">Htur_2012</name>
</gene>
<dbReference type="InterPro" id="IPR031033">
    <property type="entry name" value="Halocin_C8_dom"/>
</dbReference>
<dbReference type="InterPro" id="IPR006311">
    <property type="entry name" value="TAT_signal"/>
</dbReference>
<proteinExistence type="predicted"/>
<protein>
    <recommendedName>
        <fullName evidence="3">Halocin C8</fullName>
    </recommendedName>
</protein>
<dbReference type="HOGENOM" id="CLU_1052140_0_0_2"/>
<dbReference type="Proteomes" id="UP000001903">
    <property type="component" value="Chromosome"/>
</dbReference>
<accession>D2RT16</accession>
<dbReference type="NCBIfam" id="TIGR04449">
    <property type="entry name" value="halocin_C8_dom"/>
    <property type="match status" value="1"/>
</dbReference>
<organism evidence="1 2">
    <name type="scientific">Haloterrigena turkmenica (strain ATCC 51198 / DSM 5511 / JCM 9101 / NCIMB 13204 / VKM B-1734 / 4k)</name>
    <name type="common">Halococcus turkmenicus</name>
    <dbReference type="NCBI Taxonomy" id="543526"/>
    <lineage>
        <taxon>Archaea</taxon>
        <taxon>Methanobacteriati</taxon>
        <taxon>Methanobacteriota</taxon>
        <taxon>Stenosarchaea group</taxon>
        <taxon>Halobacteria</taxon>
        <taxon>Halobacteriales</taxon>
        <taxon>Natrialbaceae</taxon>
        <taxon>Haloterrigena</taxon>
    </lineage>
</organism>
<evidence type="ECO:0008006" key="3">
    <source>
        <dbReference type="Google" id="ProtNLM"/>
    </source>
</evidence>
<reference evidence="1 2" key="1">
    <citation type="journal article" date="2010" name="Stand. Genomic Sci.">
        <title>Complete genome sequence of Haloterrigena turkmenica type strain (4k).</title>
        <authorList>
            <person name="Saunders E."/>
            <person name="Tindall B.J."/>
            <person name="Fahnrich R."/>
            <person name="Lapidus A."/>
            <person name="Copeland A."/>
            <person name="Del Rio T.G."/>
            <person name="Lucas S."/>
            <person name="Chen F."/>
            <person name="Tice H."/>
            <person name="Cheng J.F."/>
            <person name="Han C."/>
            <person name="Detter J.C."/>
            <person name="Bruce D."/>
            <person name="Goodwin L."/>
            <person name="Chain P."/>
            <person name="Pitluck S."/>
            <person name="Pati A."/>
            <person name="Ivanova N."/>
            <person name="Mavromatis K."/>
            <person name="Chen A."/>
            <person name="Palaniappan K."/>
            <person name="Land M."/>
            <person name="Hauser L."/>
            <person name="Chang Y.J."/>
            <person name="Jeffries C.D."/>
            <person name="Brettin T."/>
            <person name="Rohde M."/>
            <person name="Goker M."/>
            <person name="Bristow J."/>
            <person name="Eisen J.A."/>
            <person name="Markowitz V."/>
            <person name="Hugenholtz P."/>
            <person name="Klenk H.P."/>
            <person name="Kyrpides N.C."/>
        </authorList>
    </citation>
    <scope>NUCLEOTIDE SEQUENCE [LARGE SCALE GENOMIC DNA]</scope>
    <source>
        <strain evidence="2">ATCC 51198 / DSM 5511 / JCM 9101 / NCIMB 13204 / VKM B-1734 / 4k</strain>
    </source>
</reference>
<dbReference type="OrthoDB" id="191401at2157"/>
<evidence type="ECO:0000313" key="2">
    <source>
        <dbReference type="Proteomes" id="UP000001903"/>
    </source>
</evidence>
<dbReference type="EMBL" id="CP001860">
    <property type="protein sequence ID" value="ADB60896.1"/>
    <property type="molecule type" value="Genomic_DNA"/>
</dbReference>
<dbReference type="AlphaFoldDB" id="D2RT16"/>